<gene>
    <name evidence="2" type="ORF">UW02_C0015G0019</name>
</gene>
<protein>
    <recommendedName>
        <fullName evidence="4">Cell division protein FtsL</fullName>
    </recommendedName>
</protein>
<evidence type="ECO:0000313" key="2">
    <source>
        <dbReference type="EMBL" id="KKT19115.1"/>
    </source>
</evidence>
<organism evidence="2 3">
    <name type="scientific">Candidatus Nomurabacteria bacterium GW2011_GWB1_43_7</name>
    <dbReference type="NCBI Taxonomy" id="1618747"/>
    <lineage>
        <taxon>Bacteria</taxon>
        <taxon>Candidatus Nomuraibacteriota</taxon>
    </lineage>
</organism>
<accession>A0A0G1FA02</accession>
<feature type="transmembrane region" description="Helical" evidence="1">
    <location>
        <begin position="27"/>
        <end position="52"/>
    </location>
</feature>
<keyword evidence="1" id="KW-0812">Transmembrane</keyword>
<keyword evidence="1" id="KW-0472">Membrane</keyword>
<proteinExistence type="predicted"/>
<comment type="caution">
    <text evidence="2">The sequence shown here is derived from an EMBL/GenBank/DDBJ whole genome shotgun (WGS) entry which is preliminary data.</text>
</comment>
<dbReference type="STRING" id="1618747.UW02_C0015G0019"/>
<dbReference type="Proteomes" id="UP000034751">
    <property type="component" value="Unassembled WGS sequence"/>
</dbReference>
<evidence type="ECO:0000313" key="3">
    <source>
        <dbReference type="Proteomes" id="UP000034751"/>
    </source>
</evidence>
<evidence type="ECO:0008006" key="4">
    <source>
        <dbReference type="Google" id="ProtNLM"/>
    </source>
</evidence>
<dbReference type="EMBL" id="LCGS01000015">
    <property type="protein sequence ID" value="KKT19115.1"/>
    <property type="molecule type" value="Genomic_DNA"/>
</dbReference>
<dbReference type="AlphaFoldDB" id="A0A0G1FA02"/>
<reference evidence="2 3" key="1">
    <citation type="journal article" date="2015" name="Nature">
        <title>rRNA introns, odd ribosomes, and small enigmatic genomes across a large radiation of phyla.</title>
        <authorList>
            <person name="Brown C.T."/>
            <person name="Hug L.A."/>
            <person name="Thomas B.C."/>
            <person name="Sharon I."/>
            <person name="Castelle C.J."/>
            <person name="Singh A."/>
            <person name="Wilkins M.J."/>
            <person name="Williams K.H."/>
            <person name="Banfield J.F."/>
        </authorList>
    </citation>
    <scope>NUCLEOTIDE SEQUENCE [LARGE SCALE GENOMIC DNA]</scope>
</reference>
<sequence>MKQAALQLKTRIRNVNIMNNNVEIERVVLNIMLSALAGLALWYALILGNMVFDIVQRRALEKEILVLTSEVNNLELSYLSISSSVDMALSQSMGFKEATLNFATRKSLGYSSTGEALGGSLKLVKNEI</sequence>
<name>A0A0G1FA02_9BACT</name>
<evidence type="ECO:0000256" key="1">
    <source>
        <dbReference type="SAM" id="Phobius"/>
    </source>
</evidence>
<keyword evidence="1" id="KW-1133">Transmembrane helix</keyword>